<dbReference type="InterPro" id="IPR000719">
    <property type="entry name" value="Prot_kinase_dom"/>
</dbReference>
<dbReference type="SUPFAM" id="SSF56112">
    <property type="entry name" value="Protein kinase-like (PK-like)"/>
    <property type="match status" value="1"/>
</dbReference>
<dbReference type="PROSITE" id="PS50011">
    <property type="entry name" value="PROTEIN_KINASE_DOM"/>
    <property type="match status" value="1"/>
</dbReference>
<evidence type="ECO:0000313" key="10">
    <source>
        <dbReference type="Proteomes" id="UP000598996"/>
    </source>
</evidence>
<keyword evidence="4" id="KW-0547">Nucleotide-binding</keyword>
<feature type="domain" description="Protein kinase" evidence="8">
    <location>
        <begin position="41"/>
        <end position="332"/>
    </location>
</feature>
<reference evidence="9 10" key="1">
    <citation type="submission" date="2021-01" db="EMBL/GenBank/DDBJ databases">
        <title>Actinoplanes sp. nov. LDG1-01 isolated from lichen.</title>
        <authorList>
            <person name="Saeng-In P."/>
            <person name="Phongsopitanun W."/>
            <person name="Kanchanasin P."/>
            <person name="Yuki M."/>
            <person name="Kudo T."/>
            <person name="Ohkuma M."/>
            <person name="Tanasupawat S."/>
        </authorList>
    </citation>
    <scope>NUCLEOTIDE SEQUENCE [LARGE SCALE GENOMIC DNA]</scope>
    <source>
        <strain evidence="9 10">LDG1-01</strain>
    </source>
</reference>
<keyword evidence="3" id="KW-0808">Transferase</keyword>
<dbReference type="SMART" id="SM00220">
    <property type="entry name" value="S_TKc"/>
    <property type="match status" value="1"/>
</dbReference>
<keyword evidence="10" id="KW-1185">Reference proteome</keyword>
<proteinExistence type="predicted"/>
<keyword evidence="2" id="KW-0723">Serine/threonine-protein kinase</keyword>
<feature type="region of interest" description="Disordered" evidence="7">
    <location>
        <begin position="1"/>
        <end position="34"/>
    </location>
</feature>
<evidence type="ECO:0000256" key="1">
    <source>
        <dbReference type="ARBA" id="ARBA00012513"/>
    </source>
</evidence>
<evidence type="ECO:0000256" key="6">
    <source>
        <dbReference type="ARBA" id="ARBA00022840"/>
    </source>
</evidence>
<evidence type="ECO:0000256" key="2">
    <source>
        <dbReference type="ARBA" id="ARBA00022527"/>
    </source>
</evidence>
<dbReference type="Proteomes" id="UP000598996">
    <property type="component" value="Unassembled WGS sequence"/>
</dbReference>
<dbReference type="PANTHER" id="PTHR43289:SF6">
    <property type="entry name" value="SERINE_THREONINE-PROTEIN KINASE NEKL-3"/>
    <property type="match status" value="1"/>
</dbReference>
<evidence type="ECO:0000256" key="4">
    <source>
        <dbReference type="ARBA" id="ARBA00022741"/>
    </source>
</evidence>
<keyword evidence="5 9" id="KW-0418">Kinase</keyword>
<dbReference type="PANTHER" id="PTHR43289">
    <property type="entry name" value="MITOGEN-ACTIVATED PROTEIN KINASE KINASE KINASE 20-RELATED"/>
    <property type="match status" value="1"/>
</dbReference>
<dbReference type="RefSeq" id="WP_202991705.1">
    <property type="nucleotide sequence ID" value="NZ_JAENHO010000003.1"/>
</dbReference>
<evidence type="ECO:0000313" key="9">
    <source>
        <dbReference type="EMBL" id="MBL7255246.1"/>
    </source>
</evidence>
<evidence type="ECO:0000256" key="7">
    <source>
        <dbReference type="SAM" id="MobiDB-lite"/>
    </source>
</evidence>
<keyword evidence="6" id="KW-0067">ATP-binding</keyword>
<dbReference type="Pfam" id="PF00069">
    <property type="entry name" value="Pkinase"/>
    <property type="match status" value="1"/>
</dbReference>
<dbReference type="GO" id="GO:0016301">
    <property type="term" value="F:kinase activity"/>
    <property type="evidence" value="ECO:0007669"/>
    <property type="project" value="UniProtKB-KW"/>
</dbReference>
<organism evidence="9 10">
    <name type="scientific">Paractinoplanes lichenicola</name>
    <dbReference type="NCBI Taxonomy" id="2802976"/>
    <lineage>
        <taxon>Bacteria</taxon>
        <taxon>Bacillati</taxon>
        <taxon>Actinomycetota</taxon>
        <taxon>Actinomycetes</taxon>
        <taxon>Micromonosporales</taxon>
        <taxon>Micromonosporaceae</taxon>
        <taxon>Paractinoplanes</taxon>
    </lineage>
</organism>
<dbReference type="Gene3D" id="1.10.510.10">
    <property type="entry name" value="Transferase(Phosphotransferase) domain 1"/>
    <property type="match status" value="1"/>
</dbReference>
<accession>A0ABS1VL80</accession>
<gene>
    <name evidence="9" type="ORF">JKJ07_13065</name>
</gene>
<evidence type="ECO:0000256" key="3">
    <source>
        <dbReference type="ARBA" id="ARBA00022679"/>
    </source>
</evidence>
<evidence type="ECO:0000259" key="8">
    <source>
        <dbReference type="PROSITE" id="PS50011"/>
    </source>
</evidence>
<name>A0ABS1VL80_9ACTN</name>
<sequence>MTSEHSHTVGDVSPPRFDAGHLGPEDPNGWYVGPADDPDRYELLGEGIVGGEGITWRARYHGSLDSPLPLAVKVQHPPIDPPTGWPSAQDRSRWRDQTTLLRHMRLDHLVRVNEFTSGPPPHHLGQPDSSGHESIIIEMEWVEGESLATTIRTAPTKTTNVETRARWIEDACTTLARLHSFTQTAGNPTVHRDVSPTNCLVTSDRGLVLIDVSTMQLPRDGLDLAGRHTPAYSAPEVLAMPHNPRLPSADIYAVGALAFFCLTGQDPPPDSAEGPGRRDRVLRKAVKRLALAPGLTAHVLSMLAPEPNDRPHDLQAWGSRFRELAQPRRPVLLGRSLRRPVVAVPLVALIAAGVTGASFWASHEDSRENIEAPQTVQPAPVRAAAGITRTSFSTARGSITSPTPGTATRDCEYFIGTASPKPGNTLMLAMHNLSETDAVRYVEVVYGFERPATLASWRGAQYFNEKAIGQQIAVELIEVPLPEARKLVASSDHLEVSRIVTAEGEVVAAVVVTRAPGKNPAFPCEGPG</sequence>
<dbReference type="EC" id="2.7.11.1" evidence="1"/>
<protein>
    <recommendedName>
        <fullName evidence="1">non-specific serine/threonine protein kinase</fullName>
        <ecNumber evidence="1">2.7.11.1</ecNumber>
    </recommendedName>
</protein>
<dbReference type="EMBL" id="JAENHO010000003">
    <property type="protein sequence ID" value="MBL7255246.1"/>
    <property type="molecule type" value="Genomic_DNA"/>
</dbReference>
<dbReference type="InterPro" id="IPR011009">
    <property type="entry name" value="Kinase-like_dom_sf"/>
</dbReference>
<evidence type="ECO:0000256" key="5">
    <source>
        <dbReference type="ARBA" id="ARBA00022777"/>
    </source>
</evidence>
<comment type="caution">
    <text evidence="9">The sequence shown here is derived from an EMBL/GenBank/DDBJ whole genome shotgun (WGS) entry which is preliminary data.</text>
</comment>